<dbReference type="GO" id="GO:0016887">
    <property type="term" value="F:ATP hydrolysis activity"/>
    <property type="evidence" value="ECO:0007669"/>
    <property type="project" value="InterPro"/>
</dbReference>
<evidence type="ECO:0000259" key="8">
    <source>
        <dbReference type="PROSITE" id="PS50893"/>
    </source>
</evidence>
<gene>
    <name evidence="9" type="primary">gsiA</name>
    <name evidence="9" type="ORF">RTSSTS7063_00162</name>
</gene>
<dbReference type="InterPro" id="IPR003439">
    <property type="entry name" value="ABC_transporter-like_ATP-bd"/>
</dbReference>
<keyword evidence="4" id="KW-1003">Cell membrane</keyword>
<dbReference type="RefSeq" id="WP_144366229.1">
    <property type="nucleotide sequence ID" value="NZ_CABHNA010000019.1"/>
</dbReference>
<protein>
    <submittedName>
        <fullName evidence="9">Glutathione import ATP-binding protein GsiA</fullName>
        <ecNumber evidence="9">3.6.3.-</ecNumber>
    </submittedName>
</protein>
<dbReference type="SMART" id="SM00382">
    <property type="entry name" value="AAA"/>
    <property type="match status" value="2"/>
</dbReference>
<dbReference type="EC" id="3.6.3.-" evidence="9"/>
<dbReference type="PROSITE" id="PS50893">
    <property type="entry name" value="ABC_TRANSPORTER_2"/>
    <property type="match status" value="2"/>
</dbReference>
<sequence>MKIEEILAVKHLSVEFQTSDGKKQVVKDVSLSLRQGEVLALVGESGCGKTVLCRSILKLLPKSASVTGEAIQYKDQNLIGYNEKEMQQIRGQGIAMVFQDPQSTLNPTMTVGSQMEEAILLHEKALNQKKREKDFEKNKKKSAKERAIELMKLVGIKDAEQRYDLYPYHFSGGMRQRCVLAIALASNPKLLIADEPTTALDVTIQAEILKLLKKLQKELNLSILFITHDLGVVAQIADRVAVMQDGNIVELEEAKQLFTAPKHSYTKKLLHDHPYYMHRNESKLISESELHEKLVEISHLSYFYPLDRKRVFQAVKDVSFEIRRDEIFGLVGESGSGKSTVGKCLMGILNPEAETFSYDGINLLDKKAKKKNARRLQKERQMIFQDSTSSLNQKMKVEKILAEPLEIHKVFSDKKEQHDFLCEMMEEVELQEEQLHVWPPELSGGQRQRVAIARAFAMKPKLLIADEPIASLDVTTQAQMVKLFRYLQREHDCAILFIAHDLSMVRLLCDRVGVMKDGKLVEIGETEQVFEHPQHLYTKKLLEAIPIPEISGEEQGDEETMA</sequence>
<feature type="domain" description="ABC transporter" evidence="8">
    <location>
        <begin position="295"/>
        <end position="542"/>
    </location>
</feature>
<feature type="domain" description="ABC transporter" evidence="8">
    <location>
        <begin position="9"/>
        <end position="270"/>
    </location>
</feature>
<evidence type="ECO:0000256" key="3">
    <source>
        <dbReference type="ARBA" id="ARBA00022448"/>
    </source>
</evidence>
<reference evidence="9 10" key="1">
    <citation type="submission" date="2019-07" db="EMBL/GenBank/DDBJ databases">
        <authorList>
            <person name="Hibberd C M."/>
            <person name="Gehrig L. J."/>
            <person name="Chang H.-W."/>
            <person name="Venkatesh S."/>
        </authorList>
    </citation>
    <scope>NUCLEOTIDE SEQUENCE [LARGE SCALE GENOMIC DNA]</scope>
    <source>
        <strain evidence="9">Ruminococcus_torques_SSTS_Bg7063</strain>
    </source>
</reference>
<dbReference type="Gene3D" id="3.40.50.300">
    <property type="entry name" value="P-loop containing nucleotide triphosphate hydrolases"/>
    <property type="match status" value="2"/>
</dbReference>
<dbReference type="SUPFAM" id="SSF52540">
    <property type="entry name" value="P-loop containing nucleoside triphosphate hydrolases"/>
    <property type="match status" value="2"/>
</dbReference>
<keyword evidence="5" id="KW-0547">Nucleotide-binding</keyword>
<dbReference type="Pfam" id="PF00005">
    <property type="entry name" value="ABC_tran"/>
    <property type="match status" value="2"/>
</dbReference>
<dbReference type="InterPro" id="IPR050388">
    <property type="entry name" value="ABC_Ni/Peptide_Import"/>
</dbReference>
<dbReference type="Pfam" id="PF08352">
    <property type="entry name" value="oligo_HPY"/>
    <property type="match status" value="2"/>
</dbReference>
<dbReference type="PANTHER" id="PTHR43297:SF2">
    <property type="entry name" value="DIPEPTIDE TRANSPORT ATP-BINDING PROTEIN DPPD"/>
    <property type="match status" value="1"/>
</dbReference>
<evidence type="ECO:0000256" key="2">
    <source>
        <dbReference type="ARBA" id="ARBA00005417"/>
    </source>
</evidence>
<dbReference type="InterPro" id="IPR003593">
    <property type="entry name" value="AAA+_ATPase"/>
</dbReference>
<dbReference type="NCBIfam" id="NF008453">
    <property type="entry name" value="PRK11308.1"/>
    <property type="match status" value="2"/>
</dbReference>
<dbReference type="NCBIfam" id="NF007739">
    <property type="entry name" value="PRK10419.1"/>
    <property type="match status" value="2"/>
</dbReference>
<dbReference type="PANTHER" id="PTHR43297">
    <property type="entry name" value="OLIGOPEPTIDE TRANSPORT ATP-BINDING PROTEIN APPD"/>
    <property type="match status" value="1"/>
</dbReference>
<dbReference type="FunFam" id="3.40.50.300:FF:000016">
    <property type="entry name" value="Oligopeptide ABC transporter ATP-binding component"/>
    <property type="match status" value="1"/>
</dbReference>
<dbReference type="InterPro" id="IPR013563">
    <property type="entry name" value="Oligopep_ABC_C"/>
</dbReference>
<dbReference type="InterPro" id="IPR017871">
    <property type="entry name" value="ABC_transporter-like_CS"/>
</dbReference>
<dbReference type="GO" id="GO:0015833">
    <property type="term" value="P:peptide transport"/>
    <property type="evidence" value="ECO:0007669"/>
    <property type="project" value="InterPro"/>
</dbReference>
<evidence type="ECO:0000256" key="6">
    <source>
        <dbReference type="ARBA" id="ARBA00022840"/>
    </source>
</evidence>
<dbReference type="InterPro" id="IPR027417">
    <property type="entry name" value="P-loop_NTPase"/>
</dbReference>
<name>A0A564SDB8_9FIRM</name>
<evidence type="ECO:0000313" key="10">
    <source>
        <dbReference type="Proteomes" id="UP000363661"/>
    </source>
</evidence>
<dbReference type="EMBL" id="CABHNA010000019">
    <property type="protein sequence ID" value="VUW92748.1"/>
    <property type="molecule type" value="Genomic_DNA"/>
</dbReference>
<comment type="subcellular location">
    <subcellularLocation>
        <location evidence="1">Cell membrane</location>
        <topology evidence="1">Peripheral membrane protein</topology>
    </subcellularLocation>
</comment>
<evidence type="ECO:0000256" key="7">
    <source>
        <dbReference type="ARBA" id="ARBA00023136"/>
    </source>
</evidence>
<dbReference type="Proteomes" id="UP000363661">
    <property type="component" value="Unassembled WGS sequence"/>
</dbReference>
<dbReference type="CDD" id="cd03257">
    <property type="entry name" value="ABC_NikE_OppD_transporters"/>
    <property type="match status" value="2"/>
</dbReference>
<keyword evidence="10" id="KW-1185">Reference proteome</keyword>
<organism evidence="9 10">
    <name type="scientific">[Ruminococcus] torques</name>
    <dbReference type="NCBI Taxonomy" id="33039"/>
    <lineage>
        <taxon>Bacteria</taxon>
        <taxon>Bacillati</taxon>
        <taxon>Bacillota</taxon>
        <taxon>Clostridia</taxon>
        <taxon>Lachnospirales</taxon>
        <taxon>Lachnospiraceae</taxon>
        <taxon>Mediterraneibacter</taxon>
    </lineage>
</organism>
<dbReference type="GO" id="GO:0005524">
    <property type="term" value="F:ATP binding"/>
    <property type="evidence" value="ECO:0007669"/>
    <property type="project" value="UniProtKB-KW"/>
</dbReference>
<dbReference type="GO" id="GO:0005886">
    <property type="term" value="C:plasma membrane"/>
    <property type="evidence" value="ECO:0007669"/>
    <property type="project" value="UniProtKB-SubCell"/>
</dbReference>
<dbReference type="AlphaFoldDB" id="A0A564SDB8"/>
<accession>A0A564SDB8</accession>
<dbReference type="PROSITE" id="PS00211">
    <property type="entry name" value="ABC_TRANSPORTER_1"/>
    <property type="match status" value="1"/>
</dbReference>
<evidence type="ECO:0000313" key="9">
    <source>
        <dbReference type="EMBL" id="VUW92748.1"/>
    </source>
</evidence>
<evidence type="ECO:0000256" key="5">
    <source>
        <dbReference type="ARBA" id="ARBA00022741"/>
    </source>
</evidence>
<keyword evidence="9" id="KW-0378">Hydrolase</keyword>
<proteinExistence type="inferred from homology"/>
<keyword evidence="3" id="KW-0813">Transport</keyword>
<evidence type="ECO:0000256" key="1">
    <source>
        <dbReference type="ARBA" id="ARBA00004202"/>
    </source>
</evidence>
<keyword evidence="7" id="KW-0472">Membrane</keyword>
<comment type="similarity">
    <text evidence="2">Belongs to the ABC transporter superfamily.</text>
</comment>
<evidence type="ECO:0000256" key="4">
    <source>
        <dbReference type="ARBA" id="ARBA00022475"/>
    </source>
</evidence>
<keyword evidence="6 9" id="KW-0067">ATP-binding</keyword>